<sequence length="54" mass="6216">MNWTKIWINIFGTATLFGLDIGFWISLGAVVLIVILMNLIFWGIRPKEKQHLSV</sequence>
<organism evidence="2 3">
    <name type="scientific">Candidatus Choladousia intestinavium</name>
    <dbReference type="NCBI Taxonomy" id="2840727"/>
    <lineage>
        <taxon>Bacteria</taxon>
        <taxon>Bacillati</taxon>
        <taxon>Bacillota</taxon>
        <taxon>Clostridia</taxon>
        <taxon>Lachnospirales</taxon>
        <taxon>Lachnospiraceae</taxon>
        <taxon>Lachnospiraceae incertae sedis</taxon>
        <taxon>Candidatus Choladousia</taxon>
    </lineage>
</organism>
<gene>
    <name evidence="2" type="ORF">IAB31_04345</name>
</gene>
<name>A0A9D1AB49_9FIRM</name>
<accession>A0A9D1AB49</accession>
<keyword evidence="1" id="KW-0472">Membrane</keyword>
<reference evidence="2" key="2">
    <citation type="journal article" date="2021" name="PeerJ">
        <title>Extensive microbial diversity within the chicken gut microbiome revealed by metagenomics and culture.</title>
        <authorList>
            <person name="Gilroy R."/>
            <person name="Ravi A."/>
            <person name="Getino M."/>
            <person name="Pursley I."/>
            <person name="Horton D.L."/>
            <person name="Alikhan N.F."/>
            <person name="Baker D."/>
            <person name="Gharbi K."/>
            <person name="Hall N."/>
            <person name="Watson M."/>
            <person name="Adriaenssens E.M."/>
            <person name="Foster-Nyarko E."/>
            <person name="Jarju S."/>
            <person name="Secka A."/>
            <person name="Antonio M."/>
            <person name="Oren A."/>
            <person name="Chaudhuri R.R."/>
            <person name="La Ragione R."/>
            <person name="Hildebrand F."/>
            <person name="Pallen M.J."/>
        </authorList>
    </citation>
    <scope>NUCLEOTIDE SEQUENCE</scope>
    <source>
        <strain evidence="2">ChiSjej4B22-8148</strain>
    </source>
</reference>
<reference evidence="2" key="1">
    <citation type="submission" date="2020-10" db="EMBL/GenBank/DDBJ databases">
        <authorList>
            <person name="Gilroy R."/>
        </authorList>
    </citation>
    <scope>NUCLEOTIDE SEQUENCE</scope>
    <source>
        <strain evidence="2">ChiSjej4B22-8148</strain>
    </source>
</reference>
<evidence type="ECO:0000256" key="1">
    <source>
        <dbReference type="SAM" id="Phobius"/>
    </source>
</evidence>
<keyword evidence="1" id="KW-1133">Transmembrane helix</keyword>
<dbReference type="Proteomes" id="UP000886757">
    <property type="component" value="Unassembled WGS sequence"/>
</dbReference>
<dbReference type="EMBL" id="DVGK01000052">
    <property type="protein sequence ID" value="HIR13135.1"/>
    <property type="molecule type" value="Genomic_DNA"/>
</dbReference>
<evidence type="ECO:0000313" key="2">
    <source>
        <dbReference type="EMBL" id="HIR13135.1"/>
    </source>
</evidence>
<comment type="caution">
    <text evidence="2">The sequence shown here is derived from an EMBL/GenBank/DDBJ whole genome shotgun (WGS) entry which is preliminary data.</text>
</comment>
<keyword evidence="1" id="KW-0812">Transmembrane</keyword>
<protein>
    <submittedName>
        <fullName evidence="2">Uncharacterized protein</fullName>
    </submittedName>
</protein>
<feature type="transmembrane region" description="Helical" evidence="1">
    <location>
        <begin position="21"/>
        <end position="44"/>
    </location>
</feature>
<proteinExistence type="predicted"/>
<dbReference type="AlphaFoldDB" id="A0A9D1AB49"/>
<evidence type="ECO:0000313" key="3">
    <source>
        <dbReference type="Proteomes" id="UP000886757"/>
    </source>
</evidence>